<feature type="signal peptide" evidence="1">
    <location>
        <begin position="1"/>
        <end position="25"/>
    </location>
</feature>
<dbReference type="EMBL" id="JACJJC010000003">
    <property type="protein sequence ID" value="MBM6703411.1"/>
    <property type="molecule type" value="Genomic_DNA"/>
</dbReference>
<sequence>MKIKRAAAAAVFAASIAALAGGAYAAGGASGPKVAYMAQGNIGEVMVNPYRIAPLTAVIRNGGYVITNATVTVLPKEGGQTISYKVSDENLRTHGGVPVFGLYADYLNTVEVEYDRHFNGKTEHFKDRYQFYTAPVFLRSNGTPGQSHTTFDLKVEKMDKAFSDRLYFINNLIPSPPDASRVVWNNPMGGALEWAFGPENAIIDTTGAVRWYLMPDLEMYDPDQPYKSGILMGFQQTVDGGLVFGYGQRYAKYDMIGREIFNRRLPINYADYSHGLDAAENGHIFLRVSSSDLRRLDGKRVHTVRDVIAEVDADGKVVDEFRLFDILDPYRDNVIKALDQGAVCLNIDASQAGKTLSAEELAEMDKDDKFGDIAGVGAGRNWAHVNSVDYDPTDDSIIISSRHQSAIIKIGRDKQVKWILASPEGWKGDLAKKVLTPVDKNGKPIKCEDSKCEGDFDWTWTQHTAWRVDSKSTKDVIYVSAFDNGDARGMEQPALAGDKYTRGVMYKIDQKKMTVEQVYEVGKKEGNPFYSPVTGLAKYMADKDSFVVYYSTSGLSGPSGGMKGPIKPHPYLAEYKFGSTDPSVLIRFQDTMGYQAWPFDVKLAFDPAGVAK</sequence>
<dbReference type="InterPro" id="IPR038477">
    <property type="entry name" value="ASST_N_sf"/>
</dbReference>
<dbReference type="InterPro" id="IPR053143">
    <property type="entry name" value="Arylsulfate_ST"/>
</dbReference>
<gene>
    <name evidence="3" type="ORF">H6A60_02690</name>
</gene>
<evidence type="ECO:0000256" key="1">
    <source>
        <dbReference type="SAM" id="SignalP"/>
    </source>
</evidence>
<keyword evidence="4" id="KW-1185">Reference proteome</keyword>
<dbReference type="PANTHER" id="PTHR35340">
    <property type="entry name" value="PQQ ENZYME REPEAT PROTEIN-RELATED"/>
    <property type="match status" value="1"/>
</dbReference>
<dbReference type="InterPro" id="IPR035391">
    <property type="entry name" value="Arylsulfotran_N"/>
</dbReference>
<comment type="caution">
    <text evidence="3">The sequence shown here is derived from an EMBL/GenBank/DDBJ whole genome shotgun (WGS) entry which is preliminary data.</text>
</comment>
<organism evidence="3 4">
    <name type="scientific">Sutterella massiliensis</name>
    <dbReference type="NCBI Taxonomy" id="1816689"/>
    <lineage>
        <taxon>Bacteria</taxon>
        <taxon>Pseudomonadati</taxon>
        <taxon>Pseudomonadota</taxon>
        <taxon>Betaproteobacteria</taxon>
        <taxon>Burkholderiales</taxon>
        <taxon>Sutterellaceae</taxon>
        <taxon>Sutterella</taxon>
    </lineage>
</organism>
<feature type="chain" id="PRO_5045442465" evidence="1">
    <location>
        <begin position="26"/>
        <end position="612"/>
    </location>
</feature>
<proteinExistence type="predicted"/>
<reference evidence="3 4" key="1">
    <citation type="journal article" date="2021" name="Sci. Rep.">
        <title>The distribution of antibiotic resistance genes in chicken gut microbiota commensals.</title>
        <authorList>
            <person name="Juricova H."/>
            <person name="Matiasovicova J."/>
            <person name="Kubasova T."/>
            <person name="Cejkova D."/>
            <person name="Rychlik I."/>
        </authorList>
    </citation>
    <scope>NUCLEOTIDE SEQUENCE [LARGE SCALE GENOMIC DNA]</scope>
    <source>
        <strain evidence="3 4">An829</strain>
    </source>
</reference>
<dbReference type="Pfam" id="PF05935">
    <property type="entry name" value="Arylsulfotrans"/>
    <property type="match status" value="1"/>
</dbReference>
<keyword evidence="1" id="KW-0732">Signal</keyword>
<dbReference type="RefSeq" id="WP_205101887.1">
    <property type="nucleotide sequence ID" value="NZ_JACJJC010000003.1"/>
</dbReference>
<dbReference type="InterPro" id="IPR010262">
    <property type="entry name" value="Arylsulfotransferase_bact"/>
</dbReference>
<feature type="domain" description="Arylsulfotransferase N-terminal" evidence="2">
    <location>
        <begin position="45"/>
        <end position="133"/>
    </location>
</feature>
<protein>
    <submittedName>
        <fullName evidence="3">Aryl-sulfate sulfotransferase</fullName>
    </submittedName>
</protein>
<evidence type="ECO:0000313" key="4">
    <source>
        <dbReference type="Proteomes" id="UP000715095"/>
    </source>
</evidence>
<accession>A0ABS2DQ02</accession>
<dbReference type="Pfam" id="PF17425">
    <property type="entry name" value="Arylsulfotran_N"/>
    <property type="match status" value="1"/>
</dbReference>
<name>A0ABS2DQ02_9BURK</name>
<dbReference type="Gene3D" id="2.60.40.3100">
    <property type="entry name" value="Arylsulphate sulphotransferase monomer, N-terminal domain"/>
    <property type="match status" value="1"/>
</dbReference>
<evidence type="ECO:0000313" key="3">
    <source>
        <dbReference type="EMBL" id="MBM6703411.1"/>
    </source>
</evidence>
<dbReference type="Proteomes" id="UP000715095">
    <property type="component" value="Unassembled WGS sequence"/>
</dbReference>
<evidence type="ECO:0000259" key="2">
    <source>
        <dbReference type="Pfam" id="PF17425"/>
    </source>
</evidence>
<dbReference type="PANTHER" id="PTHR35340:SF10">
    <property type="entry name" value="CYTOPLASMIC PROTEIN"/>
    <property type="match status" value="1"/>
</dbReference>